<sequence>MPSSSVFDKVFEGHEPDYVVYENLYKHLHANAELSWQQQETAATVAQTLHAISPDLDIRTGIAGTALIAILSNGTGATVLLRADIDGLPGEEISGVSYACKRKMVDDRGDLQPVMHACGHDMHVTAMLAAADVLVSARQHGSGTEKGAGAKAIVEAGLFKTIGCPVPDVVLGQHAHWEKVGSVAVRPGPIITATDGLVIKVFGRGGHGSAPHRTVDPVVLAISREVPPGELAVVTVGALNVGTAEDIISQEAVLKVNTRSVDPVYRDIILKTVKRIVHSECAASASPREPEFTSTVSTSTIFNDQEVTSRLSQTFRQHFGDRRYCFWFFGGYDGSLDGVPMNHSPFAPAVEPTLKTGTEAMVIGSLTFFPSIEASNGIS</sequence>
<comment type="caution">
    <text evidence="2">The sequence shown here is derived from an EMBL/GenBank/DDBJ whole genome shotgun (WGS) entry which is preliminary data.</text>
</comment>
<evidence type="ECO:0000256" key="1">
    <source>
        <dbReference type="ARBA" id="ARBA00006247"/>
    </source>
</evidence>
<dbReference type="PANTHER" id="PTHR11014:SF63">
    <property type="entry name" value="METALLOPEPTIDASE, PUTATIVE (AFU_ORTHOLOGUE AFUA_6G09600)-RELATED"/>
    <property type="match status" value="1"/>
</dbReference>
<dbReference type="Pfam" id="PF01546">
    <property type="entry name" value="Peptidase_M20"/>
    <property type="match status" value="1"/>
</dbReference>
<dbReference type="Gene3D" id="3.40.630.10">
    <property type="entry name" value="Zn peptidases"/>
    <property type="match status" value="1"/>
</dbReference>
<gene>
    <name evidence="2" type="ORF">B0T10DRAFT_594665</name>
</gene>
<name>A0A9P9AHS9_9HYPO</name>
<protein>
    <submittedName>
        <fullName evidence="2">Hippurate hydrolase</fullName>
    </submittedName>
</protein>
<dbReference type="SUPFAM" id="SSF55031">
    <property type="entry name" value="Bacterial exopeptidase dimerisation domain"/>
    <property type="match status" value="1"/>
</dbReference>
<dbReference type="Gene3D" id="3.30.70.360">
    <property type="match status" value="1"/>
</dbReference>
<dbReference type="InterPro" id="IPR036264">
    <property type="entry name" value="Bact_exopeptidase_dim_dom"/>
</dbReference>
<dbReference type="PANTHER" id="PTHR11014">
    <property type="entry name" value="PEPTIDASE M20 FAMILY MEMBER"/>
    <property type="match status" value="1"/>
</dbReference>
<dbReference type="GO" id="GO:0016787">
    <property type="term" value="F:hydrolase activity"/>
    <property type="evidence" value="ECO:0007669"/>
    <property type="project" value="UniProtKB-KW"/>
</dbReference>
<keyword evidence="3" id="KW-1185">Reference proteome</keyword>
<dbReference type="Proteomes" id="UP000777438">
    <property type="component" value="Unassembled WGS sequence"/>
</dbReference>
<organism evidence="2 3">
    <name type="scientific">Thelonectria olida</name>
    <dbReference type="NCBI Taxonomy" id="1576542"/>
    <lineage>
        <taxon>Eukaryota</taxon>
        <taxon>Fungi</taxon>
        <taxon>Dikarya</taxon>
        <taxon>Ascomycota</taxon>
        <taxon>Pezizomycotina</taxon>
        <taxon>Sordariomycetes</taxon>
        <taxon>Hypocreomycetidae</taxon>
        <taxon>Hypocreales</taxon>
        <taxon>Nectriaceae</taxon>
        <taxon>Thelonectria</taxon>
    </lineage>
</organism>
<evidence type="ECO:0000313" key="2">
    <source>
        <dbReference type="EMBL" id="KAH6869420.1"/>
    </source>
</evidence>
<keyword evidence="2" id="KW-0378">Hydrolase</keyword>
<comment type="similarity">
    <text evidence="1">Belongs to the peptidase M20A family.</text>
</comment>
<dbReference type="InterPro" id="IPR017439">
    <property type="entry name" value="Amidohydrolase"/>
</dbReference>
<dbReference type="OrthoDB" id="6119954at2759"/>
<evidence type="ECO:0000313" key="3">
    <source>
        <dbReference type="Proteomes" id="UP000777438"/>
    </source>
</evidence>
<dbReference type="InterPro" id="IPR002933">
    <property type="entry name" value="Peptidase_M20"/>
</dbReference>
<accession>A0A9P9AHS9</accession>
<reference evidence="2 3" key="1">
    <citation type="journal article" date="2021" name="Nat. Commun.">
        <title>Genetic determinants of endophytism in the Arabidopsis root mycobiome.</title>
        <authorList>
            <person name="Mesny F."/>
            <person name="Miyauchi S."/>
            <person name="Thiergart T."/>
            <person name="Pickel B."/>
            <person name="Atanasova L."/>
            <person name="Karlsson M."/>
            <person name="Huettel B."/>
            <person name="Barry K.W."/>
            <person name="Haridas S."/>
            <person name="Chen C."/>
            <person name="Bauer D."/>
            <person name="Andreopoulos W."/>
            <person name="Pangilinan J."/>
            <person name="LaButti K."/>
            <person name="Riley R."/>
            <person name="Lipzen A."/>
            <person name="Clum A."/>
            <person name="Drula E."/>
            <person name="Henrissat B."/>
            <person name="Kohler A."/>
            <person name="Grigoriev I.V."/>
            <person name="Martin F.M."/>
            <person name="Hacquard S."/>
        </authorList>
    </citation>
    <scope>NUCLEOTIDE SEQUENCE [LARGE SCALE GENOMIC DNA]</scope>
    <source>
        <strain evidence="2 3">MPI-CAGE-CH-0241</strain>
    </source>
</reference>
<dbReference type="EMBL" id="JAGPYM010000072">
    <property type="protein sequence ID" value="KAH6869420.1"/>
    <property type="molecule type" value="Genomic_DNA"/>
</dbReference>
<dbReference type="SUPFAM" id="SSF53187">
    <property type="entry name" value="Zn-dependent exopeptidases"/>
    <property type="match status" value="1"/>
</dbReference>
<dbReference type="AlphaFoldDB" id="A0A9P9AHS9"/>
<proteinExistence type="inferred from homology"/>